<comment type="similarity">
    <text evidence="1">Belongs to the folate receptor family.</text>
</comment>
<dbReference type="GO" id="GO:0038023">
    <property type="term" value="F:signaling receptor activity"/>
    <property type="evidence" value="ECO:0007669"/>
    <property type="project" value="Ensembl"/>
</dbReference>
<reference evidence="5" key="3">
    <citation type="submission" date="2025-09" db="UniProtKB">
        <authorList>
            <consortium name="Ensembl"/>
        </authorList>
    </citation>
    <scope>IDENTIFICATION</scope>
</reference>
<dbReference type="Proteomes" id="UP000028761">
    <property type="component" value="Chromosome 12"/>
</dbReference>
<dbReference type="STRING" id="9555.ENSPANP00000026953"/>
<evidence type="ECO:0000256" key="2">
    <source>
        <dbReference type="ARBA" id="ARBA00022729"/>
    </source>
</evidence>
<sequence>MKQASKQAAAYRREARSSRSAGIHFQGQEQAMAWWWPLLLELLTVTPTWAGDELLNICMNAKHHKRVPGPEDKLYEECIPWKDNACCTLTTSWEAHLDVSPLYNFSLFHCGLLMPGCRKHFIQAICFYECSPNLGPWIRPVGSLGWEEAPSGQGERVVNAPLCQEDCEEWWEDCRLSYTCKSNWRGGWDWSQGKNRCPKGAQCLPFSHYFPTPADLCEKTWSNSFKASPERRNSGRCLQKWFEPAQGNPNVAVARLFASSAPSWELSYTLMVCSVFLPFLS</sequence>
<organism evidence="5 6">
    <name type="scientific">Papio anubis</name>
    <name type="common">Olive baboon</name>
    <dbReference type="NCBI Taxonomy" id="9555"/>
    <lineage>
        <taxon>Eukaryota</taxon>
        <taxon>Metazoa</taxon>
        <taxon>Chordata</taxon>
        <taxon>Craniata</taxon>
        <taxon>Vertebrata</taxon>
        <taxon>Euteleostomi</taxon>
        <taxon>Mammalia</taxon>
        <taxon>Eutheria</taxon>
        <taxon>Euarchontoglires</taxon>
        <taxon>Primates</taxon>
        <taxon>Haplorrhini</taxon>
        <taxon>Catarrhini</taxon>
        <taxon>Cercopithecidae</taxon>
        <taxon>Cercopithecinae</taxon>
        <taxon>Papio</taxon>
    </lineage>
</organism>
<dbReference type="Ensembl" id="ENSPANT00000056061.2">
    <property type="protein sequence ID" value="ENSPANP00000026953.2"/>
    <property type="gene ID" value="ENSPANG00000034439.2"/>
</dbReference>
<keyword evidence="6" id="KW-1185">Reference proteome</keyword>
<dbReference type="GO" id="GO:0009897">
    <property type="term" value="C:external side of plasma membrane"/>
    <property type="evidence" value="ECO:0007669"/>
    <property type="project" value="TreeGrafter"/>
</dbReference>
<dbReference type="GO" id="GO:0035036">
    <property type="term" value="P:sperm-egg recognition"/>
    <property type="evidence" value="ECO:0007669"/>
    <property type="project" value="Ensembl"/>
</dbReference>
<name>A0A2I3LU31_PAPAN</name>
<evidence type="ECO:0000256" key="3">
    <source>
        <dbReference type="ARBA" id="ARBA00023157"/>
    </source>
</evidence>
<dbReference type="GO" id="GO:0005102">
    <property type="term" value="F:signaling receptor binding"/>
    <property type="evidence" value="ECO:0007669"/>
    <property type="project" value="Ensembl"/>
</dbReference>
<dbReference type="AlphaFoldDB" id="A0A2I3LU31"/>
<evidence type="ECO:0000259" key="4">
    <source>
        <dbReference type="Pfam" id="PF03024"/>
    </source>
</evidence>
<evidence type="ECO:0000313" key="5">
    <source>
        <dbReference type="Ensembl" id="ENSPANP00000026953.2"/>
    </source>
</evidence>
<dbReference type="GO" id="GO:0007155">
    <property type="term" value="P:cell adhesion"/>
    <property type="evidence" value="ECO:0007669"/>
    <property type="project" value="Ensembl"/>
</dbReference>
<gene>
    <name evidence="5" type="primary">IZUMO1R</name>
</gene>
<proteinExistence type="inferred from homology"/>
<dbReference type="InterPro" id="IPR004269">
    <property type="entry name" value="Folate_rcpt"/>
</dbReference>
<dbReference type="GO" id="GO:0007342">
    <property type="term" value="P:fusion of sperm to egg plasma membrane involved in single fertilization"/>
    <property type="evidence" value="ECO:0007669"/>
    <property type="project" value="Ensembl"/>
</dbReference>
<dbReference type="GeneTree" id="ENSGT00950000183144"/>
<reference evidence="5 6" key="1">
    <citation type="submission" date="2012-03" db="EMBL/GenBank/DDBJ databases">
        <title>Whole Genome Assembly of Papio anubis.</title>
        <authorList>
            <person name="Liu Y.L."/>
            <person name="Abraham K.A."/>
            <person name="Akbar H.A."/>
            <person name="Ali S.A."/>
            <person name="Anosike U.A."/>
            <person name="Aqrawi P.A."/>
            <person name="Arias F.A."/>
            <person name="Attaway T.A."/>
            <person name="Awwad R.A."/>
            <person name="Babu C.B."/>
            <person name="Bandaranaike D.B."/>
            <person name="Battles P.B."/>
            <person name="Bell A.B."/>
            <person name="Beltran B.B."/>
            <person name="Berhane-Mersha D.B."/>
            <person name="Bess C.B."/>
            <person name="Bickham C.B."/>
            <person name="Bolden T.B."/>
            <person name="Carter K.C."/>
            <person name="Chau D.C."/>
            <person name="Chavez A.C."/>
            <person name="Clerc-Blankenburg K.C."/>
            <person name="Coyle M.C."/>
            <person name="Dao M.D."/>
            <person name="Davila M.L.D."/>
            <person name="Davy-Carroll L.D."/>
            <person name="Denson S.D."/>
            <person name="Dinh H.D."/>
            <person name="Fernandez S.F."/>
            <person name="Fernando P.F."/>
            <person name="Forbes L.F."/>
            <person name="Francis C.F."/>
            <person name="Francisco L.F."/>
            <person name="Fu Q.F."/>
            <person name="Garcia-Iii R.G."/>
            <person name="Garrett T.G."/>
            <person name="Gross S.G."/>
            <person name="Gubbala S.G."/>
            <person name="Hirani K.H."/>
            <person name="Hogues M.H."/>
            <person name="Hollins B.H."/>
            <person name="Jackson L.J."/>
            <person name="Javaid M.J."/>
            <person name="Jhangiani S.J."/>
            <person name="Johnson A.J."/>
            <person name="Johnson B.J."/>
            <person name="Jones J.J."/>
            <person name="Joshi V.J."/>
            <person name="Kalu J.K."/>
            <person name="Khan N.K."/>
            <person name="Korchina V.K."/>
            <person name="Kovar C.K."/>
            <person name="Lago L.L."/>
            <person name="Lara F.L."/>
            <person name="Le T.-K.L."/>
            <person name="Lee S.L."/>
            <person name="Legall-Iii F.L."/>
            <person name="Lemon S.L."/>
            <person name="Liu J.L."/>
            <person name="Liu Y.-S.L."/>
            <person name="Liyanage D.L."/>
            <person name="Lopez J.L."/>
            <person name="Lorensuhewa L.L."/>
            <person name="Mata R.M."/>
            <person name="Mathew T.M."/>
            <person name="Mercado C.M."/>
            <person name="Mercado I.M."/>
            <person name="Morales K.M."/>
            <person name="Morgan M.M."/>
            <person name="Munidasa M.M."/>
            <person name="Ngo D.N."/>
            <person name="Nguyen L.N."/>
            <person name="Nguyen T.N."/>
            <person name="Nguyen N.N."/>
            <person name="Obregon M.O."/>
            <person name="Okwuonu G.O."/>
            <person name="Ongeri F.O."/>
            <person name="Onwere C.O."/>
            <person name="Osifeso I.O."/>
            <person name="Parra A.P."/>
            <person name="Patil S.P."/>
            <person name="Perez A.P."/>
            <person name="Perez Y.P."/>
            <person name="Pham C.P."/>
            <person name="Pu L.-L.P."/>
            <person name="Puazo M.P."/>
            <person name="Quiroz J.Q."/>
            <person name="Rouhana J.R."/>
            <person name="Ruiz M.R."/>
            <person name="Ruiz S.-J.R."/>
            <person name="Saada N.S."/>
            <person name="Santibanez J.S."/>
            <person name="Scheel M.S."/>
            <person name="Schneider B.S."/>
            <person name="Simmons D.S."/>
            <person name="Sisson I.S."/>
            <person name="Tang L.-Y.T."/>
            <person name="Thornton R.T."/>
            <person name="Tisius J.T."/>
            <person name="Toledanes G.T."/>
            <person name="Trejos Z.T."/>
            <person name="Usmani K.U."/>
            <person name="Varghese R.V."/>
            <person name="Vattathil S.V."/>
            <person name="Vee V.V."/>
            <person name="Walker D.W."/>
            <person name="Weissenberger G.W."/>
            <person name="White C.W."/>
            <person name="Williams A.W."/>
            <person name="Woodworth J.W."/>
            <person name="Wright R.W."/>
            <person name="Zhu Y.Z."/>
            <person name="Han Y.H."/>
            <person name="Newsham I.N."/>
            <person name="Nazareth L.N."/>
            <person name="Worley K.W."/>
            <person name="Muzny D.M."/>
            <person name="Rogers J.R."/>
            <person name="Gibbs R.G."/>
        </authorList>
    </citation>
    <scope>NUCLEOTIDE SEQUENCE [LARGE SCALE GENOMIC DNA]</scope>
</reference>
<keyword evidence="2" id="KW-0732">Signal</keyword>
<evidence type="ECO:0000256" key="1">
    <source>
        <dbReference type="ARBA" id="ARBA00007932"/>
    </source>
</evidence>
<evidence type="ECO:0000313" key="6">
    <source>
        <dbReference type="Proteomes" id="UP000028761"/>
    </source>
</evidence>
<dbReference type="Pfam" id="PF03024">
    <property type="entry name" value="Folate_rec"/>
    <property type="match status" value="1"/>
</dbReference>
<protein>
    <submittedName>
        <fullName evidence="5">IZUMO1 receptor, JUNO</fullName>
    </submittedName>
</protein>
<dbReference type="PANTHER" id="PTHR10517">
    <property type="entry name" value="FOLATE RECEPTOR"/>
    <property type="match status" value="1"/>
</dbReference>
<keyword evidence="3" id="KW-1015">Disulfide bond</keyword>
<accession>A0A2I3LU31</accession>
<dbReference type="InterPro" id="IPR018143">
    <property type="entry name" value="Folate_rcpt-like"/>
</dbReference>
<reference evidence="5" key="2">
    <citation type="submission" date="2025-08" db="UniProtKB">
        <authorList>
            <consortium name="Ensembl"/>
        </authorList>
    </citation>
    <scope>IDENTIFICATION</scope>
</reference>
<feature type="domain" description="Folate receptor-like" evidence="4">
    <location>
        <begin position="57"/>
        <end position="239"/>
    </location>
</feature>
<dbReference type="OMA" id="NAPLCQE"/>
<dbReference type="PANTHER" id="PTHR10517:SF10">
    <property type="entry name" value="SPERM-EGG FUSION PROTEIN JUNO"/>
    <property type="match status" value="1"/>
</dbReference>